<keyword evidence="3 6" id="KW-0238">DNA-binding</keyword>
<dbReference type="PROSITE" id="PS00032">
    <property type="entry name" value="ANTENNAPEDIA"/>
    <property type="match status" value="1"/>
</dbReference>
<evidence type="ECO:0000256" key="5">
    <source>
        <dbReference type="ARBA" id="ARBA00023242"/>
    </source>
</evidence>
<dbReference type="InterPro" id="IPR009057">
    <property type="entry name" value="Homeodomain-like_sf"/>
</dbReference>
<dbReference type="InterPro" id="IPR017970">
    <property type="entry name" value="Homeobox_CS"/>
</dbReference>
<keyword evidence="2" id="KW-0217">Developmental protein</keyword>
<dbReference type="Pfam" id="PF00046">
    <property type="entry name" value="Homeodomain"/>
    <property type="match status" value="1"/>
</dbReference>
<dbReference type="GO" id="GO:0000978">
    <property type="term" value="F:RNA polymerase II cis-regulatory region sequence-specific DNA binding"/>
    <property type="evidence" value="ECO:0000318"/>
    <property type="project" value="GO_Central"/>
</dbReference>
<dbReference type="InParanoid" id="A7S272"/>
<evidence type="ECO:0000256" key="6">
    <source>
        <dbReference type="PROSITE-ProRule" id="PRU00108"/>
    </source>
</evidence>
<dbReference type="PANTHER" id="PTHR45664:SF12">
    <property type="entry name" value="PANCREAS_DUODENUM HOMEOBOX PROTEIN 1"/>
    <property type="match status" value="1"/>
</dbReference>
<dbReference type="InterPro" id="IPR020479">
    <property type="entry name" value="HD_metazoa"/>
</dbReference>
<dbReference type="InterPro" id="IPR001356">
    <property type="entry name" value="HD"/>
</dbReference>
<sequence>MNYSALFPSFDTSVTWDPSRHHLKNTENPGTLPETQGFGAGLFLDTYTSHIGRDFDGPIGSIPVGSSNRESLPNYLLQPIYPWMRTKKSGSRGIGGKHTKRYRTSYTNRQLLELEKEFHYNKYLCGTRRRELANAMKLTERQVKVWFQNRRMKLKKDEKQKEDGPSAFPDYDVMKSLPRLPRLLPTYATQTEGYPPIEAVEHLDSQSQNALRHYTYSNYSMLTHALNTVLQ</sequence>
<organism evidence="9 10">
    <name type="scientific">Nematostella vectensis</name>
    <name type="common">Starlet sea anemone</name>
    <dbReference type="NCBI Taxonomy" id="45351"/>
    <lineage>
        <taxon>Eukaryota</taxon>
        <taxon>Metazoa</taxon>
        <taxon>Cnidaria</taxon>
        <taxon>Anthozoa</taxon>
        <taxon>Hexacorallia</taxon>
        <taxon>Actiniaria</taxon>
        <taxon>Edwardsiidae</taxon>
        <taxon>Nematostella</taxon>
    </lineage>
</organism>
<dbReference type="STRING" id="45351.A7S272"/>
<feature type="DNA-binding region" description="Homeobox" evidence="6">
    <location>
        <begin position="99"/>
        <end position="158"/>
    </location>
</feature>
<gene>
    <name evidence="9" type="ORF">NEMVEDRAFT_v1g205636</name>
</gene>
<keyword evidence="10" id="KW-1185">Reference proteome</keyword>
<dbReference type="FunCoup" id="A7S272">
    <property type="interactions" value="87"/>
</dbReference>
<dbReference type="eggNOG" id="KOG0489">
    <property type="taxonomic scope" value="Eukaryota"/>
</dbReference>
<dbReference type="SMART" id="SM00389">
    <property type="entry name" value="HOX"/>
    <property type="match status" value="1"/>
</dbReference>
<dbReference type="Gene3D" id="1.10.10.60">
    <property type="entry name" value="Homeodomain-like"/>
    <property type="match status" value="1"/>
</dbReference>
<dbReference type="SUPFAM" id="SSF46689">
    <property type="entry name" value="Homeodomain-like"/>
    <property type="match status" value="1"/>
</dbReference>
<evidence type="ECO:0000256" key="1">
    <source>
        <dbReference type="ARBA" id="ARBA00004123"/>
    </source>
</evidence>
<dbReference type="KEGG" id="nve:5514093"/>
<keyword evidence="5 6" id="KW-0539">Nucleus</keyword>
<dbReference type="GO" id="GO:0045944">
    <property type="term" value="P:positive regulation of transcription by RNA polymerase II"/>
    <property type="evidence" value="ECO:0007669"/>
    <property type="project" value="UniProtKB-ARBA"/>
</dbReference>
<dbReference type="InterPro" id="IPR001827">
    <property type="entry name" value="Homeobox_Antennapedia_CS"/>
</dbReference>
<keyword evidence="4 6" id="KW-0371">Homeobox</keyword>
<comment type="subcellular location">
    <subcellularLocation>
        <location evidence="1 6 7">Nucleus</location>
    </subcellularLocation>
</comment>
<dbReference type="GO" id="GO:0000981">
    <property type="term" value="F:DNA-binding transcription factor activity, RNA polymerase II-specific"/>
    <property type="evidence" value="ECO:0000318"/>
    <property type="project" value="GO_Central"/>
</dbReference>
<dbReference type="GO" id="GO:0005634">
    <property type="term" value="C:nucleus"/>
    <property type="evidence" value="ECO:0000318"/>
    <property type="project" value="GO_Central"/>
</dbReference>
<evidence type="ECO:0000256" key="7">
    <source>
        <dbReference type="RuleBase" id="RU000682"/>
    </source>
</evidence>
<dbReference type="PRINTS" id="PR00024">
    <property type="entry name" value="HOMEOBOX"/>
</dbReference>
<protein>
    <recommendedName>
        <fullName evidence="8">Homeobox domain-containing protein</fullName>
    </recommendedName>
</protein>
<dbReference type="PROSITE" id="PS00027">
    <property type="entry name" value="HOMEOBOX_1"/>
    <property type="match status" value="1"/>
</dbReference>
<evidence type="ECO:0000256" key="3">
    <source>
        <dbReference type="ARBA" id="ARBA00023125"/>
    </source>
</evidence>
<dbReference type="OrthoDB" id="6159439at2759"/>
<reference evidence="9 10" key="1">
    <citation type="journal article" date="2007" name="Science">
        <title>Sea anemone genome reveals ancestral eumetazoan gene repertoire and genomic organization.</title>
        <authorList>
            <person name="Putnam N.H."/>
            <person name="Srivastava M."/>
            <person name="Hellsten U."/>
            <person name="Dirks B."/>
            <person name="Chapman J."/>
            <person name="Salamov A."/>
            <person name="Terry A."/>
            <person name="Shapiro H."/>
            <person name="Lindquist E."/>
            <person name="Kapitonov V.V."/>
            <person name="Jurka J."/>
            <person name="Genikhovich G."/>
            <person name="Grigoriev I.V."/>
            <person name="Lucas S.M."/>
            <person name="Steele R.E."/>
            <person name="Finnerty J.R."/>
            <person name="Technau U."/>
            <person name="Martindale M.Q."/>
            <person name="Rokhsar D.S."/>
        </authorList>
    </citation>
    <scope>NUCLEOTIDE SEQUENCE [LARGE SCALE GENOMIC DNA]</scope>
    <source>
        <strain evidence="10">CH2 X CH6</strain>
    </source>
</reference>
<evidence type="ECO:0000256" key="4">
    <source>
        <dbReference type="ARBA" id="ARBA00023155"/>
    </source>
</evidence>
<dbReference type="GO" id="GO:0006357">
    <property type="term" value="P:regulation of transcription by RNA polymerase II"/>
    <property type="evidence" value="ECO:0000318"/>
    <property type="project" value="GO_Central"/>
</dbReference>
<accession>A7S272</accession>
<evidence type="ECO:0000313" key="10">
    <source>
        <dbReference type="Proteomes" id="UP000001593"/>
    </source>
</evidence>
<name>A7S272_NEMVE</name>
<feature type="domain" description="Homeobox" evidence="8">
    <location>
        <begin position="97"/>
        <end position="157"/>
    </location>
</feature>
<dbReference type="PROSITE" id="PS50071">
    <property type="entry name" value="HOMEOBOX_2"/>
    <property type="match status" value="1"/>
</dbReference>
<proteinExistence type="predicted"/>
<dbReference type="HOGENOM" id="CLU_1201087_0_0_1"/>
<evidence type="ECO:0000259" key="8">
    <source>
        <dbReference type="PROSITE" id="PS50071"/>
    </source>
</evidence>
<evidence type="ECO:0000313" key="9">
    <source>
        <dbReference type="EMBL" id="EDO42185.1"/>
    </source>
</evidence>
<evidence type="ECO:0000256" key="2">
    <source>
        <dbReference type="ARBA" id="ARBA00022473"/>
    </source>
</evidence>
<dbReference type="PhylomeDB" id="A7S272"/>
<dbReference type="EMBL" id="DS469567">
    <property type="protein sequence ID" value="EDO42185.1"/>
    <property type="molecule type" value="Genomic_DNA"/>
</dbReference>
<dbReference type="CDD" id="cd00086">
    <property type="entry name" value="homeodomain"/>
    <property type="match status" value="1"/>
</dbReference>
<dbReference type="PANTHER" id="PTHR45664">
    <property type="entry name" value="PROTEIN ZERKNUELLT 1-RELATED"/>
    <property type="match status" value="1"/>
</dbReference>
<dbReference type="AlphaFoldDB" id="A7S272"/>
<dbReference type="Proteomes" id="UP000001593">
    <property type="component" value="Unassembled WGS sequence"/>
</dbReference>